<accession>A0A1B7YVA2</accession>
<feature type="domain" description="PH" evidence="3">
    <location>
        <begin position="514"/>
        <end position="617"/>
    </location>
</feature>
<dbReference type="Gene3D" id="1.20.1270.60">
    <property type="entry name" value="Arfaptin homology (AH) domain/BAR domain"/>
    <property type="match status" value="1"/>
</dbReference>
<evidence type="ECO:0000256" key="2">
    <source>
        <dbReference type="SAM" id="MobiDB-lite"/>
    </source>
</evidence>
<feature type="region of interest" description="Disordered" evidence="2">
    <location>
        <begin position="153"/>
        <end position="249"/>
    </location>
</feature>
<feature type="compositionally biased region" description="Low complexity" evidence="2">
    <location>
        <begin position="65"/>
        <end position="87"/>
    </location>
</feature>
<dbReference type="InterPro" id="IPR046869">
    <property type="entry name" value="SLM1/RGC1-like_PH"/>
</dbReference>
<sequence length="933" mass="102263">MAARSPLASSSPTPRPNHAPHLADSDSYRERERERDRGRDMEERAGYGAAAAMNPNPTSSYFPHQPAQPSSSYTSTAAAATYSTPPQRTAPLRYGEDQETQHNTLANSHTGHSLAQTLPLERDAANHDSPNAANNNRANLAVPFATARGKFTEEWDASQRGSSIIEGHSSNMPRSNSFVSNGGEDHLNLPSRHNTLKKKNSLRRNGSLKRSSSRRSMKAGSVRSLALQSSNDPDEVHSAFHCPVPTSGNPTDALATRFQSWRKILKDLIAYYREIQTHYEHKSKSLLKLANVANNISSPPGFLDSGGIDDALQILRSYHKGAILESNKAKEIEEDVILALTGLRNDLHQKIKEIKNLSGDFKNLVDKEMDGTKRAVKALQDTLGQADLDPSLTTGKQDPYLLRLAVDRQVERQIDEENYLHQAYLNLENSGRELEAIVVGEVQKAYNAYAGILKRESDAAYNTIEELRVGPISMPKDHEWANFVQRDDQFVDPDIPLRSAEHIHYPGREHVACQEIRAGLLERKSKYLKSYTAGWYVLSSTHLHEFKSADKGQAPVMSLYLPEQKLGSHSSEGGSSNKFILKGRQTGSMHRGHTWVFRAESHDTVMAWYEDIKVLTERSPQERSEFVRGHVRSLSQSSQRSTSSDGVLEDDDDDEPFSAGTAVAASTSSRQDARRPEAGGRFPSDIQVNAQRGLQAPLSPSSVSSGLDNSDRDAVMPSAALPGSMLGVYLGSDEHPNGYGGTDQTPMEEIPSHAAIVTQQAREDGVNPYTRESLHRSQSLTRGQQAAYVPDTDVQRTQSQHATPDNHEGGSSPVASADYGHVLETPGGNGQYDQWMNGTRKLSPGNSTNNVSVAKTGNERTHSNDYLQQNVSPGAAVATFIPRSQGASREQQPISAIRPTSGTVRNDSVPTISNLHIPGEYPKGNAATIESSR</sequence>
<dbReference type="CDD" id="cd13311">
    <property type="entry name" value="PH_Slm1"/>
    <property type="match status" value="1"/>
</dbReference>
<organism evidence="4 5">
    <name type="scientific">Colletotrichum higginsianum (strain IMI 349063)</name>
    <name type="common">Crucifer anthracnose fungus</name>
    <dbReference type="NCBI Taxonomy" id="759273"/>
    <lineage>
        <taxon>Eukaryota</taxon>
        <taxon>Fungi</taxon>
        <taxon>Dikarya</taxon>
        <taxon>Ascomycota</taxon>
        <taxon>Pezizomycotina</taxon>
        <taxon>Sordariomycetes</taxon>
        <taxon>Hypocreomycetidae</taxon>
        <taxon>Glomerellales</taxon>
        <taxon>Glomerellaceae</taxon>
        <taxon>Colletotrichum</taxon>
        <taxon>Colletotrichum destructivum species complex</taxon>
    </lineage>
</organism>
<dbReference type="EMBL" id="LTAN01000001">
    <property type="protein sequence ID" value="OBR15975.1"/>
    <property type="molecule type" value="Genomic_DNA"/>
</dbReference>
<dbReference type="Pfam" id="PF20400">
    <property type="entry name" value="BAR_4"/>
    <property type="match status" value="1"/>
</dbReference>
<protein>
    <submittedName>
        <fullName evidence="4">PH domain-containing protein</fullName>
    </submittedName>
</protein>
<dbReference type="GeneID" id="28860237"/>
<feature type="compositionally biased region" description="Low complexity" evidence="2">
    <location>
        <begin position="658"/>
        <end position="669"/>
    </location>
</feature>
<feature type="compositionally biased region" description="Polar residues" evidence="2">
    <location>
        <begin position="885"/>
        <end position="914"/>
    </location>
</feature>
<dbReference type="PROSITE" id="PS50003">
    <property type="entry name" value="PH_DOMAIN"/>
    <property type="match status" value="1"/>
</dbReference>
<feature type="region of interest" description="Disordered" evidence="2">
    <location>
        <begin position="1"/>
        <end position="92"/>
    </location>
</feature>
<evidence type="ECO:0000256" key="1">
    <source>
        <dbReference type="ARBA" id="ARBA00022553"/>
    </source>
</evidence>
<dbReference type="InterPro" id="IPR011993">
    <property type="entry name" value="PH-like_dom_sf"/>
</dbReference>
<feature type="region of interest" description="Disordered" evidence="2">
    <location>
        <begin position="884"/>
        <end position="933"/>
    </location>
</feature>
<dbReference type="VEuPathDB" id="FungiDB:CH63R_01155"/>
<name>A0A1B7YVA2_COLHI</name>
<dbReference type="Gene3D" id="2.30.29.30">
    <property type="entry name" value="Pleckstrin-homology domain (PH domain)/Phosphotyrosine-binding domain (PTB)"/>
    <property type="match status" value="1"/>
</dbReference>
<dbReference type="SMART" id="SM00233">
    <property type="entry name" value="PH"/>
    <property type="match status" value="1"/>
</dbReference>
<dbReference type="OrthoDB" id="5598057at2759"/>
<proteinExistence type="predicted"/>
<reference evidence="5" key="1">
    <citation type="journal article" date="2017" name="BMC Genomics">
        <title>Gapless genome assembly of Colletotrichum higginsianum reveals chromosome structure and association of transposable elements with secondary metabolite gene clusters.</title>
        <authorList>
            <person name="Dallery J.-F."/>
            <person name="Lapalu N."/>
            <person name="Zampounis A."/>
            <person name="Pigne S."/>
            <person name="Luyten I."/>
            <person name="Amselem J."/>
            <person name="Wittenberg A.H.J."/>
            <person name="Zhou S."/>
            <person name="de Queiroz M.V."/>
            <person name="Robin G.P."/>
            <person name="Auger A."/>
            <person name="Hainaut M."/>
            <person name="Henrissat B."/>
            <person name="Kim K.-T."/>
            <person name="Lee Y.-H."/>
            <person name="Lespinet O."/>
            <person name="Schwartz D.C."/>
            <person name="Thon M.R."/>
            <person name="O'Connell R.J."/>
        </authorList>
    </citation>
    <scope>NUCLEOTIDE SEQUENCE [LARGE SCALE GENOMIC DNA]</scope>
    <source>
        <strain evidence="5">IMI 349063</strain>
    </source>
</reference>
<dbReference type="RefSeq" id="XP_018164492.1">
    <property type="nucleotide sequence ID" value="XM_018296130.1"/>
</dbReference>
<feature type="region of interest" description="Disordered" evidence="2">
    <location>
        <begin position="762"/>
        <end position="855"/>
    </location>
</feature>
<dbReference type="InterPro" id="IPR027267">
    <property type="entry name" value="AH/BAR_dom_sf"/>
</dbReference>
<evidence type="ECO:0000313" key="5">
    <source>
        <dbReference type="Proteomes" id="UP000092177"/>
    </source>
</evidence>
<feature type="compositionally biased region" description="Basic and acidic residues" evidence="2">
    <location>
        <begin position="21"/>
        <end position="45"/>
    </location>
</feature>
<feature type="compositionally biased region" description="Low complexity" evidence="2">
    <location>
        <begin position="632"/>
        <end position="644"/>
    </location>
</feature>
<keyword evidence="5" id="KW-1185">Reference proteome</keyword>
<gene>
    <name evidence="4" type="ORF">CH63R_01155</name>
</gene>
<feature type="compositionally biased region" description="Polar residues" evidence="2">
    <location>
        <begin position="844"/>
        <end position="855"/>
    </location>
</feature>
<dbReference type="InterPro" id="IPR046868">
    <property type="entry name" value="BAR_4"/>
</dbReference>
<feature type="compositionally biased region" description="Polar residues" evidence="2">
    <location>
        <begin position="168"/>
        <end position="180"/>
    </location>
</feature>
<evidence type="ECO:0000259" key="3">
    <source>
        <dbReference type="PROSITE" id="PS50003"/>
    </source>
</evidence>
<dbReference type="InterPro" id="IPR043453">
    <property type="entry name" value="Slm1_PH"/>
</dbReference>
<dbReference type="AlphaFoldDB" id="A0A1B7YVA2"/>
<feature type="compositionally biased region" description="Acidic residues" evidence="2">
    <location>
        <begin position="647"/>
        <end position="656"/>
    </location>
</feature>
<dbReference type="Proteomes" id="UP000092177">
    <property type="component" value="Chromosome 1"/>
</dbReference>
<comment type="caution">
    <text evidence="4">The sequence shown here is derived from an EMBL/GenBank/DDBJ whole genome shotgun (WGS) entry which is preliminary data.</text>
</comment>
<dbReference type="PANTHER" id="PTHR31941:SF16">
    <property type="entry name" value="PHOSPHATIDYLINOSITOL 4,5-BISPHOSPHATE-BINDING PROTEIN SLM1-RELATED"/>
    <property type="match status" value="1"/>
</dbReference>
<keyword evidence="1" id="KW-0597">Phosphoprotein</keyword>
<dbReference type="Pfam" id="PF20399">
    <property type="entry name" value="PH_20"/>
    <property type="match status" value="1"/>
</dbReference>
<dbReference type="PANTHER" id="PTHR31941">
    <property type="entry name" value="CYTOSKELETAL SIGNALING PROTEIN SLM1"/>
    <property type="match status" value="1"/>
</dbReference>
<feature type="compositionally biased region" description="Polar residues" evidence="2">
    <location>
        <begin position="686"/>
        <end position="708"/>
    </location>
</feature>
<dbReference type="InterPro" id="IPR001849">
    <property type="entry name" value="PH_domain"/>
</dbReference>
<dbReference type="SUPFAM" id="SSF50729">
    <property type="entry name" value="PH domain-like"/>
    <property type="match status" value="1"/>
</dbReference>
<dbReference type="KEGG" id="chig:CH63R_01155"/>
<feature type="region of interest" description="Disordered" evidence="2">
    <location>
        <begin position="619"/>
        <end position="747"/>
    </location>
</feature>
<feature type="compositionally biased region" description="Basic and acidic residues" evidence="2">
    <location>
        <begin position="619"/>
        <end position="628"/>
    </location>
</feature>
<dbReference type="SUPFAM" id="SSF103657">
    <property type="entry name" value="BAR/IMD domain-like"/>
    <property type="match status" value="1"/>
</dbReference>
<evidence type="ECO:0000313" key="4">
    <source>
        <dbReference type="EMBL" id="OBR15975.1"/>
    </source>
</evidence>